<evidence type="ECO:0000256" key="2">
    <source>
        <dbReference type="ARBA" id="ARBA00022723"/>
    </source>
</evidence>
<dbReference type="NCBIfam" id="TIGR00241">
    <property type="entry name" value="CoA_E_activ"/>
    <property type="match status" value="1"/>
</dbReference>
<accession>A0A8J6MZ60</accession>
<reference evidence="7 8" key="1">
    <citation type="submission" date="2020-08" db="EMBL/GenBank/DDBJ databases">
        <title>Bridging the membrane lipid divide: bacteria of the FCB group superphylum have the potential to synthesize archaeal ether lipids.</title>
        <authorList>
            <person name="Villanueva L."/>
            <person name="Von Meijenfeldt F.A.B."/>
            <person name="Westbye A.B."/>
            <person name="Yadav S."/>
            <person name="Hopmans E.C."/>
            <person name="Dutilh B.E."/>
            <person name="Sinninghe Damste J.S."/>
        </authorList>
    </citation>
    <scope>NUCLEOTIDE SEQUENCE [LARGE SCALE GENOMIC DNA]</scope>
    <source>
        <strain evidence="7">NIOZ-UU27</strain>
    </source>
</reference>
<keyword evidence="2" id="KW-0479">Metal-binding</keyword>
<dbReference type="Pfam" id="PF01869">
    <property type="entry name" value="BcrAD_BadFG"/>
    <property type="match status" value="2"/>
</dbReference>
<evidence type="ECO:0000256" key="1">
    <source>
        <dbReference type="ARBA" id="ARBA00001966"/>
    </source>
</evidence>
<dbReference type="Proteomes" id="UP000650524">
    <property type="component" value="Unassembled WGS sequence"/>
</dbReference>
<dbReference type="GO" id="GO:0051536">
    <property type="term" value="F:iron-sulfur cluster binding"/>
    <property type="evidence" value="ECO:0007669"/>
    <property type="project" value="UniProtKB-KW"/>
</dbReference>
<evidence type="ECO:0000256" key="3">
    <source>
        <dbReference type="ARBA" id="ARBA00023004"/>
    </source>
</evidence>
<feature type="domain" description="DUF2229" evidence="6">
    <location>
        <begin position="677"/>
        <end position="892"/>
    </location>
</feature>
<comment type="cofactor">
    <cofactor evidence="1">
        <name>[4Fe-4S] cluster</name>
        <dbReference type="ChEBI" id="CHEBI:49883"/>
    </cofactor>
</comment>
<protein>
    <submittedName>
        <fullName evidence="7">CoA activase</fullName>
    </submittedName>
</protein>
<dbReference type="EMBL" id="JACNJD010000175">
    <property type="protein sequence ID" value="MBC8176936.1"/>
    <property type="molecule type" value="Genomic_DNA"/>
</dbReference>
<dbReference type="InterPro" id="IPR051805">
    <property type="entry name" value="Dehydratase_Activator_Redct"/>
</dbReference>
<comment type="caution">
    <text evidence="7">The sequence shown here is derived from an EMBL/GenBank/DDBJ whole genome shotgun (WGS) entry which is preliminary data.</text>
</comment>
<dbReference type="InterPro" id="IPR002731">
    <property type="entry name" value="ATPase_BadF"/>
</dbReference>
<dbReference type="Pfam" id="PF09989">
    <property type="entry name" value="DUF2229"/>
    <property type="match status" value="1"/>
</dbReference>
<sequence length="1400" mass="157400">MDDHFVFLGIDIGSVSISVAEINVEREILKTAYQFHHSNIAETFTRIMNDFDPGRICGIAVTSSTPSIIKANRRYDNRVAIIETARNFHEKIGAILVVGGEAFGLIGFDEKGRYRSFRTNTSCAAGTGSFLDQQARRLNLQSAEALSEKAFNNSGSIPKIASRCAVFAKTDLVHAQQEGYTLEQICDGLCYGLAKNIVDTLSVDRELFNPIIFTGGVSNNRAVVHHITSIARKEIIVDGTGVYGAIGAAFLMVEEWRAEDVMRFKSVDDMLRRNTVQKKYFHNPLRLTLSHYPEFGGVEQYEYADGDTGMSYPVEVDIYETLTRLSNYDVVLGVDIGSTSTKAVLLNDNGRVLAGFYTSTAGRPVAAVQRLFSSIDDMTEKKKIGLQIMGAATTGSGRKFAGKIIGADIIIDEITAHARAACEINPDVDTIIEIGGQDSKFTTLKNGQVTFSIMNNVCAAGTGSFIEEQARKLGCPLADYSSRTEGQRSPIVSDRCTVFMERDMNHYLSEGYAVDEVLASVLHAIRENYLTKVAIEGSIGNTIFFQGATAKNIALVAAFEQRLQKPIHVSRYCHLTGALGAALTLSDQGIGETGFRGISLHKRAINITSEICELCTNHCKITVADVEGEQVAYGFLCGREYDTKRHVNKNLSGFDLLKERKNVFSSKTVQEYSEEITIGIPAALHMYEDLPFWKKFFDVLSIKTVTSENYGEALKEGKQIAEAEFCAPMTALYGHVNHLMNRSDAIFLPFYLEKKTFERGVRRQYCYYTQYSPSLISGSGIGKEGKKILTPLIDYLYGSFRIKIELYSMLKTITKSPIGFLDVSKAYETARAYRQSCLLKLKEIYRRESQAHKDLHVVLLGRPYTTLSRAMNKGIPNIFASLGIRVYFQDMLSYSNEDTAPIRKLLDEIHWYYASEILMAAQVVAQSESAYPVMVTSFRCTPDAFVMDYFKKIMEAHEKPYLILQLDEHESSVGYETRIEAAIRSFQNHHFTRTEKKVPVYAPSLLPVKEKHLFDKTLIIPNWDDITLKFLVANLQREGFDARLMEESQATIQKSLRHNTGQCIPLNIIAQEFVDYVKTHDLDPEKTLLWMVASKIACNLGLFPHHLKRLFHSYGKGIEKAGVYVGNMSFIDISLRLPINTYFAYMFGGFIRKIGCRIRPYEKEKGTTDRILKESVDRLVDAFLGKRSKEEALAKVISSFETIRTSHEQKPKVAIFGDLYARDNDVMNQNLIRFIEKHNGEVIVTPYSAYVQMIAKAYLKKWFFEGNYLDILSSKALLSTVTRLEKGYHKHFGKILPISPAPEYNESPEKILSEYNVRIEHTGESMDNLLKIFYTKKHYPDVSLFVQTSPAFCCPSLVTEAMARDIEKKTGVPIVSITYDGTSSNKNEAVIPYLTYLNKH</sequence>
<dbReference type="SUPFAM" id="SSF53067">
    <property type="entry name" value="Actin-like ATPase domain"/>
    <property type="match status" value="2"/>
</dbReference>
<dbReference type="InterPro" id="IPR018709">
    <property type="entry name" value="CoA_activase_DUF2229"/>
</dbReference>
<evidence type="ECO:0000313" key="8">
    <source>
        <dbReference type="Proteomes" id="UP000650524"/>
    </source>
</evidence>
<keyword evidence="3" id="KW-0408">Iron</keyword>
<evidence type="ECO:0000313" key="7">
    <source>
        <dbReference type="EMBL" id="MBC8176936.1"/>
    </source>
</evidence>
<feature type="domain" description="ATPase BadF/BadG/BcrA/BcrD type" evidence="5">
    <location>
        <begin position="91"/>
        <end position="250"/>
    </location>
</feature>
<organism evidence="7 8">
    <name type="scientific">Candidatus Desulfacyla euxinica</name>
    <dbReference type="NCBI Taxonomy" id="2841693"/>
    <lineage>
        <taxon>Bacteria</taxon>
        <taxon>Deltaproteobacteria</taxon>
        <taxon>Candidatus Desulfacyla</taxon>
    </lineage>
</organism>
<dbReference type="PANTHER" id="PTHR32329">
    <property type="entry name" value="BIFUNCTIONAL PROTEIN [INCLUDES 2-HYDROXYACYL-COA DEHYDRATASE (N-TER) AND ITS ACTIVATOR DOMAIN (C_TERM)-RELATED"/>
    <property type="match status" value="1"/>
</dbReference>
<evidence type="ECO:0000259" key="6">
    <source>
        <dbReference type="Pfam" id="PF09989"/>
    </source>
</evidence>
<dbReference type="CDD" id="cd24034">
    <property type="entry name" value="ASKHA_NBD_O66634-like_rpt1"/>
    <property type="match status" value="1"/>
</dbReference>
<keyword evidence="4" id="KW-0411">Iron-sulfur</keyword>
<evidence type="ECO:0000256" key="4">
    <source>
        <dbReference type="ARBA" id="ARBA00023014"/>
    </source>
</evidence>
<dbReference type="PANTHER" id="PTHR32329:SF2">
    <property type="entry name" value="BIFUNCTIONAL PROTEIN [INCLUDES 2-HYDROXYACYL-COA DEHYDRATASE (N-TER) AND ITS ACTIVATOR DOMAIN (C_TERM)"/>
    <property type="match status" value="1"/>
</dbReference>
<dbReference type="InterPro" id="IPR043129">
    <property type="entry name" value="ATPase_NBD"/>
</dbReference>
<name>A0A8J6MZ60_9DELT</name>
<dbReference type="Gene3D" id="3.30.420.40">
    <property type="match status" value="4"/>
</dbReference>
<dbReference type="InterPro" id="IPR008275">
    <property type="entry name" value="CoA_E_activase_dom"/>
</dbReference>
<dbReference type="GO" id="GO:0046872">
    <property type="term" value="F:metal ion binding"/>
    <property type="evidence" value="ECO:0007669"/>
    <property type="project" value="UniProtKB-KW"/>
</dbReference>
<proteinExistence type="predicted"/>
<dbReference type="CDD" id="cd24035">
    <property type="entry name" value="ASKHA_NBD_O66634-like_rpt2"/>
    <property type="match status" value="1"/>
</dbReference>
<feature type="domain" description="ATPase BadF/BadG/BcrA/BcrD type" evidence="5">
    <location>
        <begin position="332"/>
        <end position="583"/>
    </location>
</feature>
<gene>
    <name evidence="7" type="ORF">H8E19_05980</name>
</gene>
<evidence type="ECO:0000259" key="5">
    <source>
        <dbReference type="Pfam" id="PF01869"/>
    </source>
</evidence>